<dbReference type="Pfam" id="PF13602">
    <property type="entry name" value="ADH_zinc_N_2"/>
    <property type="match status" value="1"/>
</dbReference>
<keyword evidence="2" id="KW-1185">Reference proteome</keyword>
<accession>A0ABZ1GZ37</accession>
<dbReference type="Gene3D" id="3.40.50.720">
    <property type="entry name" value="NAD(P)-binding Rossmann-like Domain"/>
    <property type="match status" value="1"/>
</dbReference>
<evidence type="ECO:0000313" key="1">
    <source>
        <dbReference type="EMBL" id="WSD11549.1"/>
    </source>
</evidence>
<dbReference type="GeneID" id="91545922"/>
<proteinExistence type="predicted"/>
<dbReference type="InterPro" id="IPR036291">
    <property type="entry name" value="NAD(P)-bd_dom_sf"/>
</dbReference>
<gene>
    <name evidence="1" type="ORF">OIE73_25115</name>
</gene>
<name>A0ABZ1GZ37_9ACTN</name>
<protein>
    <submittedName>
        <fullName evidence="1">Zinc-binding dehydrogenase</fullName>
    </submittedName>
</protein>
<dbReference type="SUPFAM" id="SSF51735">
    <property type="entry name" value="NAD(P)-binding Rossmann-fold domains"/>
    <property type="match status" value="1"/>
</dbReference>
<dbReference type="EMBL" id="CP109134">
    <property type="protein sequence ID" value="WSD11549.1"/>
    <property type="molecule type" value="Genomic_DNA"/>
</dbReference>
<dbReference type="Gene3D" id="3.90.180.10">
    <property type="entry name" value="Medium-chain alcohol dehydrogenases, catalytic domain"/>
    <property type="match status" value="1"/>
</dbReference>
<dbReference type="Proteomes" id="UP001335325">
    <property type="component" value="Chromosome"/>
</dbReference>
<organism evidence="1 2">
    <name type="scientific">Streptomyces hirsutus</name>
    <dbReference type="NCBI Taxonomy" id="35620"/>
    <lineage>
        <taxon>Bacteria</taxon>
        <taxon>Bacillati</taxon>
        <taxon>Actinomycetota</taxon>
        <taxon>Actinomycetes</taxon>
        <taxon>Kitasatosporales</taxon>
        <taxon>Streptomycetaceae</taxon>
        <taxon>Streptomyces</taxon>
    </lineage>
</organism>
<dbReference type="RefSeq" id="WP_326757158.1">
    <property type="nucleotide sequence ID" value="NZ_CP109134.1"/>
</dbReference>
<reference evidence="1 2" key="1">
    <citation type="submission" date="2022-10" db="EMBL/GenBank/DDBJ databases">
        <title>The complete genomes of actinobacterial strains from the NBC collection.</title>
        <authorList>
            <person name="Joergensen T.S."/>
            <person name="Alvarez Arevalo M."/>
            <person name="Sterndorff E.B."/>
            <person name="Faurdal D."/>
            <person name="Vuksanovic O."/>
            <person name="Mourched A.-S."/>
            <person name="Charusanti P."/>
            <person name="Shaw S."/>
            <person name="Blin K."/>
            <person name="Weber T."/>
        </authorList>
    </citation>
    <scope>NUCLEOTIDE SEQUENCE [LARGE SCALE GENOMIC DNA]</scope>
    <source>
        <strain evidence="1 2">NBC 01753</strain>
    </source>
</reference>
<evidence type="ECO:0000313" key="2">
    <source>
        <dbReference type="Proteomes" id="UP001335325"/>
    </source>
</evidence>
<sequence length="111" mass="11690">MDAVADVAGGPWLEGLLPALRDGARRVIAGAVAGAVAGPVVTFDLRRLYLHNLSLIGSSMHTRAHFASLADLARAGTVRPRIAGSYGLTELHAAQEEFRRGTHVGKIIVIP</sequence>